<dbReference type="AlphaFoldDB" id="A0AAD5MHE1"/>
<feature type="non-terminal residue" evidence="1">
    <location>
        <position position="96"/>
    </location>
</feature>
<gene>
    <name evidence="1" type="ORF">KIN20_014614</name>
</gene>
<proteinExistence type="predicted"/>
<evidence type="ECO:0000313" key="1">
    <source>
        <dbReference type="EMBL" id="KAJ1356813.1"/>
    </source>
</evidence>
<name>A0AAD5MHE1_PARTN</name>
<reference evidence="1" key="1">
    <citation type="submission" date="2021-06" db="EMBL/GenBank/DDBJ databases">
        <title>Parelaphostrongylus tenuis whole genome reference sequence.</title>
        <authorList>
            <person name="Garwood T.J."/>
            <person name="Larsen P.A."/>
            <person name="Fountain-Jones N.M."/>
            <person name="Garbe J.R."/>
            <person name="Macchietto M.G."/>
            <person name="Kania S.A."/>
            <person name="Gerhold R.W."/>
            <person name="Richards J.E."/>
            <person name="Wolf T.M."/>
        </authorList>
    </citation>
    <scope>NUCLEOTIDE SEQUENCE</scope>
    <source>
        <strain evidence="1">MNPRO001-30</strain>
        <tissue evidence="1">Meninges</tissue>
    </source>
</reference>
<dbReference type="EMBL" id="JAHQIW010002917">
    <property type="protein sequence ID" value="KAJ1356813.1"/>
    <property type="molecule type" value="Genomic_DNA"/>
</dbReference>
<dbReference type="Proteomes" id="UP001196413">
    <property type="component" value="Unassembled WGS sequence"/>
</dbReference>
<protein>
    <submittedName>
        <fullName evidence="1">Uncharacterized protein</fullName>
    </submittedName>
</protein>
<organism evidence="1 2">
    <name type="scientific">Parelaphostrongylus tenuis</name>
    <name type="common">Meningeal worm</name>
    <dbReference type="NCBI Taxonomy" id="148309"/>
    <lineage>
        <taxon>Eukaryota</taxon>
        <taxon>Metazoa</taxon>
        <taxon>Ecdysozoa</taxon>
        <taxon>Nematoda</taxon>
        <taxon>Chromadorea</taxon>
        <taxon>Rhabditida</taxon>
        <taxon>Rhabditina</taxon>
        <taxon>Rhabditomorpha</taxon>
        <taxon>Strongyloidea</taxon>
        <taxon>Metastrongylidae</taxon>
        <taxon>Parelaphostrongylus</taxon>
    </lineage>
</organism>
<sequence length="96" mass="10504">SDVVEVIEQQASSALLPGALISAILGQLTFSVTYEPLECQEITLDLSGWRSVRSFVFFSYVVEYLLSTPLCDLEDAVSVDIRRPSLLTAGEYWGGA</sequence>
<evidence type="ECO:0000313" key="2">
    <source>
        <dbReference type="Proteomes" id="UP001196413"/>
    </source>
</evidence>
<accession>A0AAD5MHE1</accession>
<keyword evidence="2" id="KW-1185">Reference proteome</keyword>
<comment type="caution">
    <text evidence="1">The sequence shown here is derived from an EMBL/GenBank/DDBJ whole genome shotgun (WGS) entry which is preliminary data.</text>
</comment>